<dbReference type="SUPFAM" id="SSF82784">
    <property type="entry name" value="OsmC-like"/>
    <property type="match status" value="1"/>
</dbReference>
<organism evidence="1 2">
    <name type="scientific">Tabrizicola oligotrophica</name>
    <dbReference type="NCBI Taxonomy" id="2710650"/>
    <lineage>
        <taxon>Bacteria</taxon>
        <taxon>Pseudomonadati</taxon>
        <taxon>Pseudomonadota</taxon>
        <taxon>Alphaproteobacteria</taxon>
        <taxon>Rhodobacterales</taxon>
        <taxon>Paracoccaceae</taxon>
        <taxon>Tabrizicola</taxon>
    </lineage>
</organism>
<dbReference type="AlphaFoldDB" id="A0A6M0QNS0"/>
<dbReference type="InterPro" id="IPR003718">
    <property type="entry name" value="OsmC/Ohr_fam"/>
</dbReference>
<evidence type="ECO:0000313" key="1">
    <source>
        <dbReference type="EMBL" id="NEY88876.1"/>
    </source>
</evidence>
<dbReference type="NCBIfam" id="TIGR03562">
    <property type="entry name" value="osmo_induc_OsmC"/>
    <property type="match status" value="1"/>
</dbReference>
<evidence type="ECO:0000313" key="2">
    <source>
        <dbReference type="Proteomes" id="UP000477782"/>
    </source>
</evidence>
<accession>A0A6M0QNS0</accession>
<dbReference type="Proteomes" id="UP000477782">
    <property type="component" value="Unassembled WGS sequence"/>
</dbReference>
<dbReference type="PANTHER" id="PTHR42830:SF1">
    <property type="entry name" value="OSMOTICALLY INDUCIBLE FAMILY PROTEIN"/>
    <property type="match status" value="1"/>
</dbReference>
<dbReference type="InterPro" id="IPR036102">
    <property type="entry name" value="OsmC/Ohrsf"/>
</dbReference>
<sequence length="141" mass="14822">MIEKYSTALWTGTLKEGSGKVSSQSRVLTDTPYTFATRFENGKGCNPEELVAAAHSSCYAMFLSALMSGAGIVPETVEARSTVKLDATTEGGPTVKAAHLDVKVKAPAEADAIRDFAEKAKAGCPISKLLKAEITLALTVL</sequence>
<dbReference type="RefSeq" id="WP_164622908.1">
    <property type="nucleotide sequence ID" value="NZ_JAAIVJ010000001.1"/>
</dbReference>
<dbReference type="Gene3D" id="3.30.300.20">
    <property type="match status" value="1"/>
</dbReference>
<gene>
    <name evidence="1" type="ORF">G4Z14_01065</name>
</gene>
<proteinExistence type="predicted"/>
<dbReference type="EMBL" id="JAAIVJ010000001">
    <property type="protein sequence ID" value="NEY88876.1"/>
    <property type="molecule type" value="Genomic_DNA"/>
</dbReference>
<dbReference type="InterPro" id="IPR019904">
    <property type="entry name" value="Peroxiredoxin_OsmC"/>
</dbReference>
<comment type="caution">
    <text evidence="1">The sequence shown here is derived from an EMBL/GenBank/DDBJ whole genome shotgun (WGS) entry which is preliminary data.</text>
</comment>
<dbReference type="InterPro" id="IPR052707">
    <property type="entry name" value="OsmC_Ohr_Peroxiredoxin"/>
</dbReference>
<keyword evidence="2" id="KW-1185">Reference proteome</keyword>
<name>A0A6M0QNS0_9RHOB</name>
<dbReference type="Pfam" id="PF02566">
    <property type="entry name" value="OsmC"/>
    <property type="match status" value="1"/>
</dbReference>
<dbReference type="PANTHER" id="PTHR42830">
    <property type="entry name" value="OSMOTICALLY INDUCIBLE FAMILY PROTEIN"/>
    <property type="match status" value="1"/>
</dbReference>
<protein>
    <submittedName>
        <fullName evidence="1">OsmC family peroxiredoxin</fullName>
    </submittedName>
</protein>
<dbReference type="InterPro" id="IPR015946">
    <property type="entry name" value="KH_dom-like_a/b"/>
</dbReference>
<dbReference type="GO" id="GO:0004601">
    <property type="term" value="F:peroxidase activity"/>
    <property type="evidence" value="ECO:0007669"/>
    <property type="project" value="InterPro"/>
</dbReference>
<dbReference type="GO" id="GO:0006979">
    <property type="term" value="P:response to oxidative stress"/>
    <property type="evidence" value="ECO:0007669"/>
    <property type="project" value="InterPro"/>
</dbReference>
<reference evidence="1 2" key="1">
    <citation type="submission" date="2020-02" db="EMBL/GenBank/DDBJ databases">
        <authorList>
            <person name="Chen W.-M."/>
        </authorList>
    </citation>
    <scope>NUCLEOTIDE SEQUENCE [LARGE SCALE GENOMIC DNA]</scope>
    <source>
        <strain evidence="1 2">KMS-5</strain>
    </source>
</reference>